<comment type="subcellular location">
    <subcellularLocation>
        <location evidence="2">Nucleus</location>
    </subcellularLocation>
</comment>
<evidence type="ECO:0000256" key="2">
    <source>
        <dbReference type="PIRNR" id="PIRNR001705"/>
    </source>
</evidence>
<dbReference type="Pfam" id="PF01056">
    <property type="entry name" value="Myc_N"/>
    <property type="match status" value="2"/>
</dbReference>
<dbReference type="GeneTree" id="ENSGT00940000158613"/>
<dbReference type="InterPro" id="IPR002418">
    <property type="entry name" value="Tscrpt_reg_Myc"/>
</dbReference>
<dbReference type="Proteomes" id="UP000694569">
    <property type="component" value="Unplaced"/>
</dbReference>
<dbReference type="GO" id="GO:0005634">
    <property type="term" value="C:nucleus"/>
    <property type="evidence" value="ECO:0007669"/>
    <property type="project" value="UniProtKB-SubCell"/>
</dbReference>
<feature type="region of interest" description="Disordered" evidence="3">
    <location>
        <begin position="151"/>
        <end position="218"/>
    </location>
</feature>
<dbReference type="PRINTS" id="PR00044">
    <property type="entry name" value="LEUZIPPRMYC"/>
</dbReference>
<keyword evidence="2" id="KW-0539">Nucleus</keyword>
<reference evidence="5" key="1">
    <citation type="submission" date="2025-08" db="UniProtKB">
        <authorList>
            <consortium name="Ensembl"/>
        </authorList>
    </citation>
    <scope>IDENTIFICATION</scope>
</reference>
<dbReference type="GO" id="GO:0003700">
    <property type="term" value="F:DNA-binding transcription factor activity"/>
    <property type="evidence" value="ECO:0007669"/>
    <property type="project" value="InterPro"/>
</dbReference>
<sequence length="397" mass="44432">MCLPLVTQLYWYWVISDPITKQHGFGFILPPRSPSPCLVSCMVNLVYICRTMDLGTYSTHYFYDVDLMEDFYRYIAPSEDIWKKFELVPSCSQSSAGCTAGSSTDWASDHVDLGWESPVKLSCLSSVVLRRDCMWSGFSTRERLEKVIQDRISNGNTRTSSAAKQVPDTEPLETGPDVTEQTLPVPPPQPLVPTPAPEKVQHSSGSESSTDSDDDDDDEIDVVTVEKRKSCGGRQPVTITVRADPLDPTTKLFHISIHQQQHNYAARPPEQSPLSPPPSPPAEEPGEVSCMSAQPCSPPTPSSTPGSSDGEDFAKRKNHNYMERKRRNDLRSRFMELREKVPGLSHSSKTSKVVVLSKATEYLKGLITEEQRLLNEKLKLRAHQKRLKSRLAKLKGR</sequence>
<gene>
    <name evidence="5" type="primary">MYCL</name>
</gene>
<dbReference type="InterPro" id="IPR011598">
    <property type="entry name" value="bHLH_dom"/>
</dbReference>
<dbReference type="GO" id="GO:0046983">
    <property type="term" value="F:protein dimerization activity"/>
    <property type="evidence" value="ECO:0007669"/>
    <property type="project" value="InterPro"/>
</dbReference>
<comment type="subunit">
    <text evidence="2">Efficient DNA binding requires dimerization with another bHLH protein.</text>
</comment>
<organism evidence="5 6">
    <name type="scientific">Leptobrachium leishanense</name>
    <name type="common">Leishan spiny toad</name>
    <dbReference type="NCBI Taxonomy" id="445787"/>
    <lineage>
        <taxon>Eukaryota</taxon>
        <taxon>Metazoa</taxon>
        <taxon>Chordata</taxon>
        <taxon>Craniata</taxon>
        <taxon>Vertebrata</taxon>
        <taxon>Euteleostomi</taxon>
        <taxon>Amphibia</taxon>
        <taxon>Batrachia</taxon>
        <taxon>Anura</taxon>
        <taxon>Pelobatoidea</taxon>
        <taxon>Megophryidae</taxon>
        <taxon>Leptobrachium</taxon>
    </lineage>
</organism>
<keyword evidence="6" id="KW-1185">Reference proteome</keyword>
<feature type="domain" description="BHLH" evidence="4">
    <location>
        <begin position="314"/>
        <end position="366"/>
    </location>
</feature>
<feature type="compositionally biased region" description="Pro residues" evidence="3">
    <location>
        <begin position="270"/>
        <end position="283"/>
    </location>
</feature>
<evidence type="ECO:0000256" key="3">
    <source>
        <dbReference type="SAM" id="MobiDB-lite"/>
    </source>
</evidence>
<name>A0A8C5MBR2_9ANUR</name>
<evidence type="ECO:0000256" key="1">
    <source>
        <dbReference type="ARBA" id="ARBA00023125"/>
    </source>
</evidence>
<dbReference type="InterPro" id="IPR012682">
    <property type="entry name" value="Tscrpt_reg_Myc_N"/>
</dbReference>
<evidence type="ECO:0000313" key="6">
    <source>
        <dbReference type="Proteomes" id="UP000694569"/>
    </source>
</evidence>
<keyword evidence="1 2" id="KW-0238">DNA-binding</keyword>
<feature type="compositionally biased region" description="Pro residues" evidence="3">
    <location>
        <begin position="184"/>
        <end position="196"/>
    </location>
</feature>
<dbReference type="SMART" id="SM00353">
    <property type="entry name" value="HLH"/>
    <property type="match status" value="1"/>
</dbReference>
<dbReference type="Gene3D" id="4.10.280.10">
    <property type="entry name" value="Helix-loop-helix DNA-binding domain"/>
    <property type="match status" value="1"/>
</dbReference>
<dbReference type="AlphaFoldDB" id="A0A8C5MBR2"/>
<dbReference type="PROSITE" id="PS50888">
    <property type="entry name" value="BHLH"/>
    <property type="match status" value="1"/>
</dbReference>
<dbReference type="CDD" id="cd11457">
    <property type="entry name" value="bHLHzip_L-Myc"/>
    <property type="match status" value="1"/>
</dbReference>
<dbReference type="SUPFAM" id="SSF47459">
    <property type="entry name" value="HLH, helix-loop-helix DNA-binding domain"/>
    <property type="match status" value="1"/>
</dbReference>
<dbReference type="GO" id="GO:0003677">
    <property type="term" value="F:DNA binding"/>
    <property type="evidence" value="ECO:0007669"/>
    <property type="project" value="UniProtKB-UniRule"/>
</dbReference>
<evidence type="ECO:0000313" key="5">
    <source>
        <dbReference type="Ensembl" id="ENSLLEP00000011943.1"/>
    </source>
</evidence>
<evidence type="ECO:0000259" key="4">
    <source>
        <dbReference type="PROSITE" id="PS50888"/>
    </source>
</evidence>
<dbReference type="OrthoDB" id="5964374at2759"/>
<feature type="compositionally biased region" description="Basic and acidic residues" evidence="3">
    <location>
        <begin position="312"/>
        <end position="323"/>
    </location>
</feature>
<dbReference type="PIRSF" id="PIRSF001705">
    <property type="entry name" value="Myc_protein"/>
    <property type="match status" value="1"/>
</dbReference>
<reference evidence="5" key="2">
    <citation type="submission" date="2025-09" db="UniProtKB">
        <authorList>
            <consortium name="Ensembl"/>
        </authorList>
    </citation>
    <scope>IDENTIFICATION</scope>
</reference>
<feature type="region of interest" description="Disordered" evidence="3">
    <location>
        <begin position="259"/>
        <end position="328"/>
    </location>
</feature>
<proteinExistence type="predicted"/>
<feature type="compositionally biased region" description="Polar residues" evidence="3">
    <location>
        <begin position="151"/>
        <end position="163"/>
    </location>
</feature>
<dbReference type="Pfam" id="PF00010">
    <property type="entry name" value="HLH"/>
    <property type="match status" value="1"/>
</dbReference>
<dbReference type="Ensembl" id="ENSLLET00000012419.1">
    <property type="protein sequence ID" value="ENSLLEP00000011943.1"/>
    <property type="gene ID" value="ENSLLEG00000007604.1"/>
</dbReference>
<dbReference type="InterPro" id="IPR050433">
    <property type="entry name" value="Myc_transcription_factors"/>
</dbReference>
<dbReference type="FunFam" id="4.10.280.10:FF:000019">
    <property type="entry name" value="Myc proto-oncogene protein"/>
    <property type="match status" value="1"/>
</dbReference>
<protein>
    <submittedName>
        <fullName evidence="5">MYCL proto-onco, bHLH transcription factor</fullName>
    </submittedName>
</protein>
<dbReference type="InterPro" id="IPR036638">
    <property type="entry name" value="HLH_DNA-bd_sf"/>
</dbReference>
<dbReference type="PANTHER" id="PTHR45851">
    <property type="entry name" value="MYC PROTO-ONCOGENE"/>
    <property type="match status" value="1"/>
</dbReference>
<accession>A0A8C5MBR2</accession>